<sequence length="130" mass="13791">MSETTTTTTTITCEREDTLGESTSDDNVNDIAPTVVNEASSARESISTASLSTSDDTLEAKDYQTMMAVLLPTAFLTMFTVAFVAGSHVSGQMEDTARELEEPSLAKMSLEEEAKTPDEGTSSRAAHGAD</sequence>
<keyword evidence="4" id="KW-1185">Reference proteome</keyword>
<keyword evidence="2" id="KW-1133">Transmembrane helix</keyword>
<dbReference type="OrthoDB" id="10532332at2759"/>
<dbReference type="Proteomes" id="UP000799539">
    <property type="component" value="Unassembled WGS sequence"/>
</dbReference>
<feature type="region of interest" description="Disordered" evidence="1">
    <location>
        <begin position="1"/>
        <end position="57"/>
    </location>
</feature>
<reference evidence="3" key="1">
    <citation type="journal article" date="2020" name="Stud. Mycol.">
        <title>101 Dothideomycetes genomes: a test case for predicting lifestyles and emergence of pathogens.</title>
        <authorList>
            <person name="Haridas S."/>
            <person name="Albert R."/>
            <person name="Binder M."/>
            <person name="Bloem J."/>
            <person name="Labutti K."/>
            <person name="Salamov A."/>
            <person name="Andreopoulos B."/>
            <person name="Baker S."/>
            <person name="Barry K."/>
            <person name="Bills G."/>
            <person name="Bluhm B."/>
            <person name="Cannon C."/>
            <person name="Castanera R."/>
            <person name="Culley D."/>
            <person name="Daum C."/>
            <person name="Ezra D."/>
            <person name="Gonzalez J."/>
            <person name="Henrissat B."/>
            <person name="Kuo A."/>
            <person name="Liang C."/>
            <person name="Lipzen A."/>
            <person name="Lutzoni F."/>
            <person name="Magnuson J."/>
            <person name="Mondo S."/>
            <person name="Nolan M."/>
            <person name="Ohm R."/>
            <person name="Pangilinan J."/>
            <person name="Park H.-J."/>
            <person name="Ramirez L."/>
            <person name="Alfaro M."/>
            <person name="Sun H."/>
            <person name="Tritt A."/>
            <person name="Yoshinaga Y."/>
            <person name="Zwiers L.-H."/>
            <person name="Turgeon B."/>
            <person name="Goodwin S."/>
            <person name="Spatafora J."/>
            <person name="Crous P."/>
            <person name="Grigoriev I."/>
        </authorList>
    </citation>
    <scope>NUCLEOTIDE SEQUENCE</scope>
    <source>
        <strain evidence="3">SCOH1-5</strain>
    </source>
</reference>
<keyword evidence="2" id="KW-0812">Transmembrane</keyword>
<evidence type="ECO:0000313" key="3">
    <source>
        <dbReference type="EMBL" id="KAF2208605.1"/>
    </source>
</evidence>
<proteinExistence type="predicted"/>
<protein>
    <submittedName>
        <fullName evidence="3">Uncharacterized protein</fullName>
    </submittedName>
</protein>
<evidence type="ECO:0000313" key="4">
    <source>
        <dbReference type="Proteomes" id="UP000799539"/>
    </source>
</evidence>
<feature type="region of interest" description="Disordered" evidence="1">
    <location>
        <begin position="91"/>
        <end position="130"/>
    </location>
</feature>
<keyword evidence="2" id="KW-0472">Membrane</keyword>
<feature type="compositionally biased region" description="Low complexity" evidence="1">
    <location>
        <begin position="1"/>
        <end position="12"/>
    </location>
</feature>
<organism evidence="3 4">
    <name type="scientific">Cercospora zeae-maydis SCOH1-5</name>
    <dbReference type="NCBI Taxonomy" id="717836"/>
    <lineage>
        <taxon>Eukaryota</taxon>
        <taxon>Fungi</taxon>
        <taxon>Dikarya</taxon>
        <taxon>Ascomycota</taxon>
        <taxon>Pezizomycotina</taxon>
        <taxon>Dothideomycetes</taxon>
        <taxon>Dothideomycetidae</taxon>
        <taxon>Mycosphaerellales</taxon>
        <taxon>Mycosphaerellaceae</taxon>
        <taxon>Cercospora</taxon>
    </lineage>
</organism>
<gene>
    <name evidence="3" type="ORF">CERZMDRAFT_101353</name>
</gene>
<feature type="transmembrane region" description="Helical" evidence="2">
    <location>
        <begin position="63"/>
        <end position="85"/>
    </location>
</feature>
<feature type="compositionally biased region" description="Low complexity" evidence="1">
    <location>
        <begin position="45"/>
        <end position="55"/>
    </location>
</feature>
<dbReference type="AlphaFoldDB" id="A0A6A6F3V5"/>
<evidence type="ECO:0000256" key="2">
    <source>
        <dbReference type="SAM" id="Phobius"/>
    </source>
</evidence>
<evidence type="ECO:0000256" key="1">
    <source>
        <dbReference type="SAM" id="MobiDB-lite"/>
    </source>
</evidence>
<name>A0A6A6F3V5_9PEZI</name>
<feature type="compositionally biased region" description="Basic and acidic residues" evidence="1">
    <location>
        <begin position="109"/>
        <end position="118"/>
    </location>
</feature>
<dbReference type="EMBL" id="ML992693">
    <property type="protein sequence ID" value="KAF2208605.1"/>
    <property type="molecule type" value="Genomic_DNA"/>
</dbReference>
<accession>A0A6A6F3V5</accession>